<evidence type="ECO:0000313" key="1">
    <source>
        <dbReference type="EMBL" id="SUB94475.1"/>
    </source>
</evidence>
<organism evidence="1 2">
    <name type="scientific">Prevotella denticola</name>
    <dbReference type="NCBI Taxonomy" id="28129"/>
    <lineage>
        <taxon>Bacteria</taxon>
        <taxon>Pseudomonadati</taxon>
        <taxon>Bacteroidota</taxon>
        <taxon>Bacteroidia</taxon>
        <taxon>Bacteroidales</taxon>
        <taxon>Prevotellaceae</taxon>
        <taxon>Prevotella</taxon>
    </lineage>
</organism>
<name>A0A379EEH5_9BACT</name>
<evidence type="ECO:0000313" key="2">
    <source>
        <dbReference type="Proteomes" id="UP000255469"/>
    </source>
</evidence>
<reference evidence="1 2" key="1">
    <citation type="submission" date="2018-06" db="EMBL/GenBank/DDBJ databases">
        <authorList>
            <consortium name="Pathogen Informatics"/>
            <person name="Doyle S."/>
        </authorList>
    </citation>
    <scope>NUCLEOTIDE SEQUENCE [LARGE SCALE GENOMIC DNA]</scope>
    <source>
        <strain evidence="1 2">NCTC13067</strain>
    </source>
</reference>
<protein>
    <submittedName>
        <fullName evidence="1">Uncharacterized protein</fullName>
    </submittedName>
</protein>
<gene>
    <name evidence="1" type="ORF">NCTC13067_02347</name>
</gene>
<dbReference type="Proteomes" id="UP000255469">
    <property type="component" value="Unassembled WGS sequence"/>
</dbReference>
<accession>A0A379EEH5</accession>
<dbReference type="EMBL" id="UGTM01000002">
    <property type="protein sequence ID" value="SUB94475.1"/>
    <property type="molecule type" value="Genomic_DNA"/>
</dbReference>
<proteinExistence type="predicted"/>
<dbReference type="AlphaFoldDB" id="A0A379EEH5"/>
<sequence>MARTMPYIAGRGANLQLAKSCAGRTYFIRGITFPKTMRNGLFKRDCTGGSCCLSFIGQPPINISAGNGDDLWIRQTVIPSQQAYTLYAAANYTFLKANYAIQLKARNKSVRQQARPTKSQNTSLSLQSRPFGGCELLQNVYLCSSKHNFPCICKYSITL</sequence>